<feature type="region of interest" description="Disordered" evidence="1">
    <location>
        <begin position="1"/>
        <end position="21"/>
    </location>
</feature>
<dbReference type="Gene3D" id="3.40.50.1820">
    <property type="entry name" value="alpha/beta hydrolase"/>
    <property type="match status" value="1"/>
</dbReference>
<evidence type="ECO:0000256" key="1">
    <source>
        <dbReference type="SAM" id="MobiDB-lite"/>
    </source>
</evidence>
<dbReference type="EMBL" id="AGUD01000303">
    <property type="protein sequence ID" value="EHN09109.1"/>
    <property type="molecule type" value="Genomic_DNA"/>
</dbReference>
<dbReference type="Proteomes" id="UP000005143">
    <property type="component" value="Unassembled WGS sequence"/>
</dbReference>
<accession>H0EB34</accession>
<gene>
    <name evidence="2" type="ORF">PAI11_40590</name>
</gene>
<evidence type="ECO:0000313" key="3">
    <source>
        <dbReference type="Proteomes" id="UP000005143"/>
    </source>
</evidence>
<organism evidence="2 3">
    <name type="scientific">Patulibacter medicamentivorans</name>
    <dbReference type="NCBI Taxonomy" id="1097667"/>
    <lineage>
        <taxon>Bacteria</taxon>
        <taxon>Bacillati</taxon>
        <taxon>Actinomycetota</taxon>
        <taxon>Thermoleophilia</taxon>
        <taxon>Solirubrobacterales</taxon>
        <taxon>Patulibacteraceae</taxon>
        <taxon>Patulibacter</taxon>
    </lineage>
</organism>
<evidence type="ECO:0000313" key="2">
    <source>
        <dbReference type="EMBL" id="EHN09109.1"/>
    </source>
</evidence>
<protein>
    <submittedName>
        <fullName evidence="2">Secreted protein</fullName>
    </submittedName>
</protein>
<dbReference type="SUPFAM" id="SSF53474">
    <property type="entry name" value="alpha/beta-Hydrolases"/>
    <property type="match status" value="1"/>
</dbReference>
<keyword evidence="3" id="KW-1185">Reference proteome</keyword>
<dbReference type="PATRIC" id="fig|1097667.3.peg.4024"/>
<dbReference type="RefSeq" id="WP_007578694.1">
    <property type="nucleotide sequence ID" value="NZ_AGUD01000303.1"/>
</dbReference>
<reference evidence="2 3" key="1">
    <citation type="journal article" date="2013" name="Biodegradation">
        <title>Quantitative proteomic analysis of ibuprofen-degrading Patulibacter sp. strain I11.</title>
        <authorList>
            <person name="Almeida B."/>
            <person name="Kjeldal H."/>
            <person name="Lolas I."/>
            <person name="Knudsen A.D."/>
            <person name="Carvalho G."/>
            <person name="Nielsen K.L."/>
            <person name="Barreto Crespo M.T."/>
            <person name="Stensballe A."/>
            <person name="Nielsen J.L."/>
        </authorList>
    </citation>
    <scope>NUCLEOTIDE SEQUENCE [LARGE SCALE GENOMIC DNA]</scope>
    <source>
        <strain evidence="2 3">I11</strain>
    </source>
</reference>
<dbReference type="AlphaFoldDB" id="H0EB34"/>
<sequence length="839" mass="87046">MDDGTPRFVAASAPARTQRTGTLRRSPITTIDRRAARSAGRPGPALARVRRVALTLLLGLLGLVTLGPAAAAADDRGVPDPLAIGPQQVKKLEYDAGTLLLNLPTAGQTTTVPMKGSIVYPVGAEPSKVIIFLHGRHSVCIGTTGTPSAPGPSPGTCLDSTAPDGTPISTDVRSYGGYDYLSANLASHGYAVMSIEANITGFDNGYPDAGAGARSQVIQASLRLLDRWNNGRGPVTDDPDTTIGTKLVGKLELSSGIGLMGHSRGGDAVTDFVTYNRNGSRWPLAGVLALAPTYYSLNRTPEGTNYATLLPACDGDVSNLQGARFFENAKYAAGNANVAKTQFYVQGTDHNYFNTVWTGDDFSSTTDPACSRGAASSARLTPSDQRRVGVALMDGFLRRYVGGEKAFAPLMTGAVTLPSTAYPLESGVGGPQTVKTSYIGPESQRLDILRPTPMVDTSDTTAPPPAVDATATTVAATGAPIVATGLSTFQVCRTAAPPGRGLPATSGPYPDCPADTASATANRSIGTQFTVAWDGPASLAAGLDPAGAAKDVSGFGVLDLRAAVNRADPRNPKGDDVHPEAATQDLDVTLVDEAGRRASTNAARWSTALQPSIGTRFKHVVLNGIRIPLSAFAGVDLTRITSVELGFGVRTATGSIQLADVGFQETSATDVDPRVPPRNGPDSPEGTVVGTPEQQGTSTPPPAGPGTKPAACVDRWRPKSAVRRIRASRTRLLVVGIASDRGCTRGGKRVAGKAGGGVRRTLVAVGQPSGKGCRYLTAKGRMSGRLPCTQTIALNAKGTSGWSLSRSVRLAKGRYTVTVTTVDRSGNAVRAARQSVRVR</sequence>
<proteinExistence type="predicted"/>
<comment type="caution">
    <text evidence="2">The sequence shown here is derived from an EMBL/GenBank/DDBJ whole genome shotgun (WGS) entry which is preliminary data.</text>
</comment>
<feature type="region of interest" description="Disordered" evidence="1">
    <location>
        <begin position="664"/>
        <end position="711"/>
    </location>
</feature>
<name>H0EB34_9ACTN</name>
<dbReference type="OrthoDB" id="6646510at2"/>
<dbReference type="InterPro" id="IPR029058">
    <property type="entry name" value="AB_hydrolase_fold"/>
</dbReference>